<sequence>MDNMIITTSRKPSQRTRSFANDLARVLNIEYLTRGKTPLREIFESYDKVILIEEFKGNPGKLKIYDVLGNRVLSMFISIKLQKEVCGEKVYNTNGLAVEYTENTKKYCDLFLDYGFKFVDSDFVMGFEDIPPTEKKVLFFIQFYKNDRKVGPLIRVKSIKTFDEIDIK</sequence>
<evidence type="ECO:0000259" key="3">
    <source>
        <dbReference type="PROSITE" id="PS50833"/>
    </source>
</evidence>
<dbReference type="GO" id="GO:0019843">
    <property type="term" value="F:rRNA binding"/>
    <property type="evidence" value="ECO:0007669"/>
    <property type="project" value="InterPro"/>
</dbReference>
<feature type="domain" description="Brix" evidence="3">
    <location>
        <begin position="2"/>
        <end position="168"/>
    </location>
</feature>
<dbReference type="Gene3D" id="3.40.50.10480">
    <property type="entry name" value="Probable brix-domain ribosomal biogenesis protein"/>
    <property type="match status" value="1"/>
</dbReference>
<gene>
    <name evidence="4" type="ORF">MetfoDRAFT_1016</name>
</gene>
<comment type="function">
    <text evidence="2">Probably involved in the biogenesis of the ribosome.</text>
</comment>
<name>H1KYZ6_9EURY</name>
<dbReference type="SMART" id="SM00879">
    <property type="entry name" value="Brix"/>
    <property type="match status" value="1"/>
</dbReference>
<accession>H1KYZ6</accession>
<reference evidence="4 5" key="1">
    <citation type="submission" date="2011-09" db="EMBL/GenBank/DDBJ databases">
        <title>The draft genome of Methanotorris formicicus Mc-S-70.</title>
        <authorList>
            <consortium name="US DOE Joint Genome Institute (JGI-PGF)"/>
            <person name="Lucas S."/>
            <person name="Han J."/>
            <person name="Lapidus A."/>
            <person name="Cheng J.-F."/>
            <person name="Goodwin L."/>
            <person name="Pitluck S."/>
            <person name="Peters L."/>
            <person name="Land M.L."/>
            <person name="Hauser L."/>
            <person name="Sieprawska-Lupa M."/>
            <person name="Takai K."/>
            <person name="Miyazaki J."/>
            <person name="Whitman W."/>
            <person name="Woyke T.J."/>
        </authorList>
    </citation>
    <scope>NUCLEOTIDE SEQUENCE [LARGE SCALE GENOMIC DNA]</scope>
    <source>
        <strain evidence="4 5">Mc-S-70</strain>
    </source>
</reference>
<organism evidence="4 5">
    <name type="scientific">Methanotorris formicicus Mc-S-70</name>
    <dbReference type="NCBI Taxonomy" id="647171"/>
    <lineage>
        <taxon>Archaea</taxon>
        <taxon>Methanobacteriati</taxon>
        <taxon>Methanobacteriota</taxon>
        <taxon>Methanomada group</taxon>
        <taxon>Methanococci</taxon>
        <taxon>Methanococcales</taxon>
        <taxon>Methanocaldococcaceae</taxon>
        <taxon>Methanotorris</taxon>
    </lineage>
</organism>
<evidence type="ECO:0000256" key="1">
    <source>
        <dbReference type="ARBA" id="ARBA00022517"/>
    </source>
</evidence>
<keyword evidence="5" id="KW-1185">Reference proteome</keyword>
<dbReference type="HAMAP" id="MF_00699">
    <property type="entry name" value="BriX"/>
    <property type="match status" value="1"/>
</dbReference>
<keyword evidence="1 2" id="KW-0690">Ribosome biogenesis</keyword>
<proteinExistence type="inferred from homology"/>
<evidence type="ECO:0000313" key="4">
    <source>
        <dbReference type="EMBL" id="EHP86576.1"/>
    </source>
</evidence>
<dbReference type="EMBL" id="AGJL01000022">
    <property type="protein sequence ID" value="EHP86576.1"/>
    <property type="molecule type" value="Genomic_DNA"/>
</dbReference>
<dbReference type="InterPro" id="IPR007109">
    <property type="entry name" value="Brix"/>
</dbReference>
<dbReference type="STRING" id="647171.MetfoDRAFT_1016"/>
<evidence type="ECO:0000313" key="5">
    <source>
        <dbReference type="Proteomes" id="UP000003706"/>
    </source>
</evidence>
<protein>
    <recommendedName>
        <fullName evidence="2">Probable Brix domain-containing ribosomal biogenesis protein</fullName>
    </recommendedName>
</protein>
<dbReference type="SUPFAM" id="SSF52954">
    <property type="entry name" value="Class II aaRS ABD-related"/>
    <property type="match status" value="1"/>
</dbReference>
<evidence type="ECO:0000256" key="2">
    <source>
        <dbReference type="HAMAP-Rule" id="MF_00699"/>
    </source>
</evidence>
<dbReference type="PROSITE" id="PS50833">
    <property type="entry name" value="BRIX"/>
    <property type="match status" value="1"/>
</dbReference>
<dbReference type="AlphaFoldDB" id="H1KYZ6"/>
<comment type="caution">
    <text evidence="4">The sequence shown here is derived from an EMBL/GenBank/DDBJ whole genome shotgun (WGS) entry which is preliminary data.</text>
</comment>
<dbReference type="Proteomes" id="UP000003706">
    <property type="component" value="Unassembled WGS sequence"/>
</dbReference>
<dbReference type="GO" id="GO:0006364">
    <property type="term" value="P:rRNA processing"/>
    <property type="evidence" value="ECO:0007669"/>
    <property type="project" value="InterPro"/>
</dbReference>
<dbReference type="InterPro" id="IPR023548">
    <property type="entry name" value="Brix_dom_Rbsml_bgen_prot"/>
</dbReference>
<dbReference type="RefSeq" id="WP_007044448.1">
    <property type="nucleotide sequence ID" value="NZ_AGJL01000022.1"/>
</dbReference>